<name>A0A0C9MAW5_9FUNG</name>
<dbReference type="OrthoDB" id="5541786at2759"/>
<evidence type="ECO:0000256" key="4">
    <source>
        <dbReference type="ARBA" id="ARBA00023136"/>
    </source>
</evidence>
<dbReference type="GO" id="GO:0030134">
    <property type="term" value="C:COPII-coated ER to Golgi transport vesicle"/>
    <property type="evidence" value="ECO:0007669"/>
    <property type="project" value="TreeGrafter"/>
</dbReference>
<evidence type="ECO:0000313" key="8">
    <source>
        <dbReference type="EMBL" id="GAN07691.1"/>
    </source>
</evidence>
<dbReference type="PANTHER" id="PTHR10984:SF81">
    <property type="entry name" value="ER-DERIVED VESICLES PROTEIN ERV41"/>
    <property type="match status" value="1"/>
</dbReference>
<dbReference type="GO" id="GO:0000139">
    <property type="term" value="C:Golgi membrane"/>
    <property type="evidence" value="ECO:0007669"/>
    <property type="project" value="TreeGrafter"/>
</dbReference>
<dbReference type="PANTHER" id="PTHR10984">
    <property type="entry name" value="ENDOPLASMIC RETICULUM-GOLGI INTERMEDIATE COMPARTMENT PROTEIN"/>
    <property type="match status" value="1"/>
</dbReference>
<comment type="subcellular location">
    <subcellularLocation>
        <location evidence="1">Membrane</location>
    </subcellularLocation>
</comment>
<dbReference type="STRING" id="91626.A0A0C9MAW5"/>
<dbReference type="Proteomes" id="UP000053815">
    <property type="component" value="Unassembled WGS sequence"/>
</dbReference>
<evidence type="ECO:0000256" key="2">
    <source>
        <dbReference type="ARBA" id="ARBA00022692"/>
    </source>
</evidence>
<feature type="domain" description="Endoplasmic reticulum vesicle transporter C-terminal" evidence="6">
    <location>
        <begin position="142"/>
        <end position="307"/>
    </location>
</feature>
<gene>
    <name evidence="8" type="ORF">MAM1_0172d07193</name>
</gene>
<dbReference type="InterPro" id="IPR012936">
    <property type="entry name" value="Erv_C"/>
</dbReference>
<evidence type="ECO:0000259" key="7">
    <source>
        <dbReference type="Pfam" id="PF13850"/>
    </source>
</evidence>
<dbReference type="Pfam" id="PF13850">
    <property type="entry name" value="ERGIC_N"/>
    <property type="match status" value="1"/>
</dbReference>
<feature type="domain" description="Endoplasmic reticulum vesicle transporter N-terminal" evidence="7">
    <location>
        <begin position="12"/>
        <end position="100"/>
    </location>
</feature>
<dbReference type="InterPro" id="IPR045888">
    <property type="entry name" value="Erv"/>
</dbReference>
<keyword evidence="9" id="KW-1185">Reference proteome</keyword>
<dbReference type="GO" id="GO:0006888">
    <property type="term" value="P:endoplasmic reticulum to Golgi vesicle-mediated transport"/>
    <property type="evidence" value="ECO:0007669"/>
    <property type="project" value="TreeGrafter"/>
</dbReference>
<sequence length="337" mass="37967">MSFRKLAEKAAAIDAFPKVEDDNQQRSDKGGLLTVLVALCLFLLTMSEFSDYRKIQTNYKFLVDASIDTKMQINIDTTIAMPCPSRIALMVHVVDATGQRTRLTDDLKLIPAEFSARTATKYRQVDDPKYIHEIIQAASGKQYNHEIANDMGACRLYGSLNVNKVASNLHITSDGHGYASSQHTSHDLLNFTHRIDEFSFGQLYPNLINPLDNSIEISETHFEIFQYAISVVPTTYIDRRNNILLTNQYAVTDSHKRFKEGHTIPGIFFKYDIEPISVQISETRQQSFLHFLVRLCGIIGGSAVTVGAIYRLINFAMTGGREDPKLYTATHSMMRGV</sequence>
<evidence type="ECO:0000259" key="6">
    <source>
        <dbReference type="Pfam" id="PF07970"/>
    </source>
</evidence>
<dbReference type="EMBL" id="DF836461">
    <property type="protein sequence ID" value="GAN07691.1"/>
    <property type="molecule type" value="Genomic_DNA"/>
</dbReference>
<organism evidence="8">
    <name type="scientific">Mucor ambiguus</name>
    <dbReference type="NCBI Taxonomy" id="91626"/>
    <lineage>
        <taxon>Eukaryota</taxon>
        <taxon>Fungi</taxon>
        <taxon>Fungi incertae sedis</taxon>
        <taxon>Mucoromycota</taxon>
        <taxon>Mucoromycotina</taxon>
        <taxon>Mucoromycetes</taxon>
        <taxon>Mucorales</taxon>
        <taxon>Mucorineae</taxon>
        <taxon>Mucoraceae</taxon>
        <taxon>Mucor</taxon>
    </lineage>
</organism>
<evidence type="ECO:0000256" key="1">
    <source>
        <dbReference type="ARBA" id="ARBA00004370"/>
    </source>
</evidence>
<proteinExistence type="predicted"/>
<accession>A0A0C9MAW5</accession>
<evidence type="ECO:0000313" key="9">
    <source>
        <dbReference type="Proteomes" id="UP000053815"/>
    </source>
</evidence>
<evidence type="ECO:0000256" key="3">
    <source>
        <dbReference type="ARBA" id="ARBA00022989"/>
    </source>
</evidence>
<keyword evidence="2 5" id="KW-0812">Transmembrane</keyword>
<dbReference type="InterPro" id="IPR039542">
    <property type="entry name" value="Erv_N"/>
</dbReference>
<feature type="transmembrane region" description="Helical" evidence="5">
    <location>
        <begin position="291"/>
        <end position="313"/>
    </location>
</feature>
<dbReference type="AlphaFoldDB" id="A0A0C9MAW5"/>
<protein>
    <submittedName>
        <fullName evidence="8">ER to Golgi transport-related protein</fullName>
    </submittedName>
</protein>
<dbReference type="Pfam" id="PF07970">
    <property type="entry name" value="COPIIcoated_ERV"/>
    <property type="match status" value="1"/>
</dbReference>
<evidence type="ECO:0000256" key="5">
    <source>
        <dbReference type="SAM" id="Phobius"/>
    </source>
</evidence>
<dbReference type="GO" id="GO:0005789">
    <property type="term" value="C:endoplasmic reticulum membrane"/>
    <property type="evidence" value="ECO:0007669"/>
    <property type="project" value="TreeGrafter"/>
</dbReference>
<feature type="transmembrane region" description="Helical" evidence="5">
    <location>
        <begin position="31"/>
        <end position="50"/>
    </location>
</feature>
<reference evidence="8" key="1">
    <citation type="submission" date="2014-09" db="EMBL/GenBank/DDBJ databases">
        <title>Draft genome sequence of an oleaginous Mucoromycotina fungus Mucor ambiguus NBRC6742.</title>
        <authorList>
            <person name="Takeda I."/>
            <person name="Yamane N."/>
            <person name="Morita T."/>
            <person name="Tamano K."/>
            <person name="Machida M."/>
            <person name="Baker S."/>
            <person name="Koike H."/>
        </authorList>
    </citation>
    <scope>NUCLEOTIDE SEQUENCE</scope>
    <source>
        <strain evidence="8">NBRC 6742</strain>
    </source>
</reference>
<keyword evidence="4 5" id="KW-0472">Membrane</keyword>
<dbReference type="GO" id="GO:0006890">
    <property type="term" value="P:retrograde vesicle-mediated transport, Golgi to endoplasmic reticulum"/>
    <property type="evidence" value="ECO:0007669"/>
    <property type="project" value="TreeGrafter"/>
</dbReference>
<keyword evidence="3 5" id="KW-1133">Transmembrane helix</keyword>